<evidence type="ECO:0000313" key="3">
    <source>
        <dbReference type="Proteomes" id="UP000344274"/>
    </source>
</evidence>
<organism evidence="2 3">
    <name type="scientific">Pseudomonas fluorescens</name>
    <dbReference type="NCBI Taxonomy" id="294"/>
    <lineage>
        <taxon>Bacteria</taxon>
        <taxon>Pseudomonadati</taxon>
        <taxon>Pseudomonadota</taxon>
        <taxon>Gammaproteobacteria</taxon>
        <taxon>Pseudomonadales</taxon>
        <taxon>Pseudomonadaceae</taxon>
        <taxon>Pseudomonas</taxon>
    </lineage>
</organism>
<protein>
    <submittedName>
        <fullName evidence="2">Uncharacterized protein</fullName>
    </submittedName>
</protein>
<dbReference type="AlphaFoldDB" id="A0A5E6V7R8"/>
<proteinExistence type="predicted"/>
<evidence type="ECO:0000313" key="2">
    <source>
        <dbReference type="EMBL" id="VVN08759.1"/>
    </source>
</evidence>
<feature type="compositionally biased region" description="Polar residues" evidence="1">
    <location>
        <begin position="99"/>
        <end position="109"/>
    </location>
</feature>
<name>A0A5E6V7R8_PSEFL</name>
<sequence length="226" mass="24833">MRGCGWRGRRYRGGWRSRLSLLWCFSRSVGLWQREGGYAFALTFYDGLVFRLVQRVNLCRTVGAFDFYVLWCQTDQVLGAHRGLILPPDETATDHRDQQQQADDSQNGVGNPDRLFNTAQAVNIAALGVGTGGLIELLDQNGLVHAEQLGIGANVTTGKSMPGQLVEGAGFQIAQGSGGEVELEGHFGQRPAIAFAGLAQSLTGVYAIRCYNFGMRRFHHCSDRYC</sequence>
<evidence type="ECO:0000256" key="1">
    <source>
        <dbReference type="SAM" id="MobiDB-lite"/>
    </source>
</evidence>
<gene>
    <name evidence="2" type="ORF">PS673_03686</name>
</gene>
<accession>A0A5E6V7R8</accession>
<dbReference type="EMBL" id="CABVHB010000030">
    <property type="protein sequence ID" value="VVN08759.1"/>
    <property type="molecule type" value="Genomic_DNA"/>
</dbReference>
<feature type="region of interest" description="Disordered" evidence="1">
    <location>
        <begin position="88"/>
        <end position="110"/>
    </location>
</feature>
<dbReference type="Proteomes" id="UP000344274">
    <property type="component" value="Unassembled WGS sequence"/>
</dbReference>
<reference evidence="2 3" key="1">
    <citation type="submission" date="2019-09" db="EMBL/GenBank/DDBJ databases">
        <authorList>
            <person name="Chandra G."/>
            <person name="Truman W A."/>
        </authorList>
    </citation>
    <scope>NUCLEOTIDE SEQUENCE [LARGE SCALE GENOMIC DNA]</scope>
    <source>
        <strain evidence="2">PS673</strain>
    </source>
</reference>